<dbReference type="GO" id="GO:0005737">
    <property type="term" value="C:cytoplasm"/>
    <property type="evidence" value="ECO:0007669"/>
    <property type="project" value="TreeGrafter"/>
</dbReference>
<dbReference type="InterPro" id="IPR036188">
    <property type="entry name" value="FAD/NAD-bd_sf"/>
</dbReference>
<protein>
    <submittedName>
        <fullName evidence="3">D-amino-acid dehydrogenase</fullName>
        <ecNumber evidence="3">1.4.99.1</ecNumber>
    </submittedName>
</protein>
<evidence type="ECO:0000313" key="4">
    <source>
        <dbReference type="EMBL" id="CQR35907.1"/>
    </source>
</evidence>
<dbReference type="EC" id="1.4.99.1" evidence="3"/>
<evidence type="ECO:0000259" key="2">
    <source>
        <dbReference type="Pfam" id="PF01266"/>
    </source>
</evidence>
<dbReference type="EMBL" id="FP475956">
    <property type="protein sequence ID" value="CAZ89457.1"/>
    <property type="molecule type" value="Genomic_DNA"/>
</dbReference>
<dbReference type="eggNOG" id="COG0665">
    <property type="taxonomic scope" value="Bacteria"/>
</dbReference>
<dbReference type="EMBL" id="CTRI01000027">
    <property type="protein sequence ID" value="CQR35907.1"/>
    <property type="molecule type" value="Genomic_DNA"/>
</dbReference>
<reference evidence="3" key="3">
    <citation type="submission" date="2010-07" db="EMBL/GenBank/DDBJ databases">
        <authorList>
            <person name="Genoscope - CEA"/>
        </authorList>
    </citation>
    <scope>NUCLEOTIDE SEQUENCE</scope>
    <source>
        <strain evidence="3">3As</strain>
    </source>
</reference>
<evidence type="ECO:0000313" key="3">
    <source>
        <dbReference type="EMBL" id="CAZ89457.1"/>
    </source>
</evidence>
<dbReference type="AlphaFoldDB" id="D6CLM9"/>
<keyword evidence="6" id="KW-1185">Reference proteome</keyword>
<dbReference type="GO" id="GO:0016491">
    <property type="term" value="F:oxidoreductase activity"/>
    <property type="evidence" value="ECO:0007669"/>
    <property type="project" value="UniProtKB-KW"/>
</dbReference>
<dbReference type="Proteomes" id="UP000078599">
    <property type="component" value="Unassembled WGS sequence"/>
</dbReference>
<accession>D6CLM9</accession>
<dbReference type="Gene3D" id="3.30.9.10">
    <property type="entry name" value="D-Amino Acid Oxidase, subunit A, domain 2"/>
    <property type="match status" value="1"/>
</dbReference>
<dbReference type="Proteomes" id="UP000002372">
    <property type="component" value="Chromosome"/>
</dbReference>
<dbReference type="InterPro" id="IPR006076">
    <property type="entry name" value="FAD-dep_OxRdtase"/>
</dbReference>
<keyword evidence="1 3" id="KW-0560">Oxidoreductase</keyword>
<evidence type="ECO:0000256" key="1">
    <source>
        <dbReference type="ARBA" id="ARBA00023002"/>
    </source>
</evidence>
<name>D6CLM9_THIA3</name>
<reference evidence="4 6" key="4">
    <citation type="submission" date="2015-03" db="EMBL/GenBank/DDBJ databases">
        <authorList>
            <person name="Regsiter A."/>
            <person name="william w."/>
        </authorList>
    </citation>
    <scope>NUCLEOTIDE SEQUENCE [LARGE SCALE GENOMIC DNA]</scope>
    <source>
        <strain evidence="4 6">CB1</strain>
    </source>
</reference>
<dbReference type="SUPFAM" id="SSF51905">
    <property type="entry name" value="FAD/NAD(P)-binding domain"/>
    <property type="match status" value="1"/>
</dbReference>
<organism evidence="3 5">
    <name type="scientific">Thiomonas arsenitoxydans (strain DSM 22701 / CIP 110005 / 3As)</name>
    <dbReference type="NCBI Taxonomy" id="426114"/>
    <lineage>
        <taxon>Bacteria</taxon>
        <taxon>Pseudomonadati</taxon>
        <taxon>Pseudomonadota</taxon>
        <taxon>Betaproteobacteria</taxon>
        <taxon>Burkholderiales</taxon>
        <taxon>Thiomonas</taxon>
    </lineage>
</organism>
<feature type="domain" description="FAD dependent oxidoreductase" evidence="2">
    <location>
        <begin position="96"/>
        <end position="385"/>
    </location>
</feature>
<reference evidence="5" key="2">
    <citation type="journal article" date="2010" name="PLoS Genet.">
        <title>Structure, function, and evolution of the Thiomonas spp. genome.</title>
        <authorList>
            <person name="Arsene-Ploetze F."/>
            <person name="Koechler S."/>
            <person name="Marchal M."/>
            <person name="Coppee J.Y."/>
            <person name="Chandler M."/>
            <person name="Bonnefoy V."/>
            <person name="Brochier-Armanet C."/>
            <person name="Barakat M."/>
            <person name="Barbe V."/>
            <person name="Battaglia-Brunet F."/>
            <person name="Bruneel O."/>
            <person name="Bryan C.G."/>
            <person name="Cleiss-Arnold J."/>
            <person name="Cruveiller S."/>
            <person name="Erhardt M."/>
            <person name="Heinrich-Salmeron A."/>
            <person name="Hommais F."/>
            <person name="Joulian C."/>
            <person name="Krin E."/>
            <person name="Lieutaud A."/>
            <person name="Lievremont D."/>
            <person name="Michel C."/>
            <person name="Muller D."/>
            <person name="Ortet P."/>
            <person name="Proux C."/>
            <person name="Siguier P."/>
            <person name="Roche D."/>
            <person name="Rouy Z."/>
            <person name="Salvignol G."/>
            <person name="Slyemi D."/>
            <person name="Talla E."/>
            <person name="Weiss S."/>
            <person name="Weissenbach J."/>
            <person name="Medigue C."/>
            <person name="Bertin P.N."/>
        </authorList>
    </citation>
    <scope>NUCLEOTIDE SEQUENCE [LARGE SCALE GENOMIC DNA]</scope>
    <source>
        <strain evidence="5">DSM 22701 / CIP 110005 / 3As</strain>
    </source>
</reference>
<evidence type="ECO:0000313" key="6">
    <source>
        <dbReference type="Proteomes" id="UP000078599"/>
    </source>
</evidence>
<dbReference type="Pfam" id="PF01266">
    <property type="entry name" value="DAO"/>
    <property type="match status" value="1"/>
</dbReference>
<proteinExistence type="predicted"/>
<dbReference type="HOGENOM" id="CLU_007884_9_0_4"/>
<dbReference type="Gene3D" id="3.50.50.60">
    <property type="entry name" value="FAD/NAD(P)-binding domain"/>
    <property type="match status" value="1"/>
</dbReference>
<dbReference type="PANTHER" id="PTHR13847:SF289">
    <property type="entry name" value="GLYCINE OXIDASE"/>
    <property type="match status" value="1"/>
</dbReference>
<dbReference type="PANTHER" id="PTHR13847">
    <property type="entry name" value="SARCOSINE DEHYDROGENASE-RELATED"/>
    <property type="match status" value="1"/>
</dbReference>
<sequence>MWLRNGFELSNSGAPRHGQDELQRLAVGQGDAAQLLDVVQRQQTAVEPYAFPRDVGFMLNAALGRGAEVHWHLRGLQQMAVPLLKYFHNSRAQSHARATLAYSRLIAHATEEHAPLIEAAGAEDLVRRDGFRFVFRSARAFDDALIRARDLQARFGVRHAPEDGAALARAEPALRLRLAGAVHWLDPRAIRDPGALVQRYAALFVARGGRILLGDAATLQPAGAGWSVLCEAGRIDAGQAVLATGPWADGLIRKLGYRYPLFLKRGYHQHYPSAAVDLPLLDAERGYVLAPMRRGLRLTTGAEFAPIDAAPTPIQLAKAEALARELVDLGSALPEPPWHGARPCTADMLPVTGPAPRHSGLWFNFGHAHQGFTLGPVAGRLLAEMAAGERGWIDPTPYLPTRWH</sequence>
<gene>
    <name evidence="3" type="ordered locus">THI_2848</name>
    <name evidence="4" type="ORF">THICB1_50298</name>
</gene>
<dbReference type="KEGG" id="thi:THI_2848"/>
<reference key="1">
    <citation type="submission" date="2009-07" db="EMBL/GenBank/DDBJ databases">
        <authorList>
            <person name="Genoscope - CEA"/>
        </authorList>
    </citation>
    <scope>NUCLEOTIDE SEQUENCE</scope>
    <source>
        <strain>3As</strain>
    </source>
</reference>
<evidence type="ECO:0000313" key="5">
    <source>
        <dbReference type="Proteomes" id="UP000002372"/>
    </source>
</evidence>